<sequence length="265" mass="27956">MYKHAILALATASGLLMAAEPASAEKLPVHVTCGGEDAVKIDVPSPPDDMTVGELRERLLAMSARSWAPVHAAVRWQAPSGTSIRTILLDGLRACRSARTEQKAAAEADVIGDDTEAFELGMLGSPDVATMLETLVADPPACWPTFQAATDEETDEETDEVTDADEETDEELDEETDSDDEAEVAEETEVADAQPAALLDAIGLRELLDAVLAGPVTCAPGTAPTSFFTAPTSFFTVPEVPLVTYEPSLMDRLGLSAALDRVLGG</sequence>
<gene>
    <name evidence="3" type="ORF">AB0K40_27420</name>
</gene>
<keyword evidence="4" id="KW-1185">Reference proteome</keyword>
<organism evidence="3 4">
    <name type="scientific">Nonomuraea bangladeshensis</name>
    <dbReference type="NCBI Taxonomy" id="404385"/>
    <lineage>
        <taxon>Bacteria</taxon>
        <taxon>Bacillati</taxon>
        <taxon>Actinomycetota</taxon>
        <taxon>Actinomycetes</taxon>
        <taxon>Streptosporangiales</taxon>
        <taxon>Streptosporangiaceae</taxon>
        <taxon>Nonomuraea</taxon>
    </lineage>
</organism>
<evidence type="ECO:0000256" key="1">
    <source>
        <dbReference type="SAM" id="MobiDB-lite"/>
    </source>
</evidence>
<feature type="region of interest" description="Disordered" evidence="1">
    <location>
        <begin position="149"/>
        <end position="193"/>
    </location>
</feature>
<reference evidence="3 4" key="1">
    <citation type="submission" date="2024-06" db="EMBL/GenBank/DDBJ databases">
        <title>The Natural Products Discovery Center: Release of the First 8490 Sequenced Strains for Exploring Actinobacteria Biosynthetic Diversity.</title>
        <authorList>
            <person name="Kalkreuter E."/>
            <person name="Kautsar S.A."/>
            <person name="Yang D."/>
            <person name="Bader C.D."/>
            <person name="Teijaro C.N."/>
            <person name="Fluegel L."/>
            <person name="Davis C.M."/>
            <person name="Simpson J.R."/>
            <person name="Lauterbach L."/>
            <person name="Steele A.D."/>
            <person name="Gui C."/>
            <person name="Meng S."/>
            <person name="Li G."/>
            <person name="Viehrig K."/>
            <person name="Ye F."/>
            <person name="Su P."/>
            <person name="Kiefer A.F."/>
            <person name="Nichols A."/>
            <person name="Cepeda A.J."/>
            <person name="Yan W."/>
            <person name="Fan B."/>
            <person name="Jiang Y."/>
            <person name="Adhikari A."/>
            <person name="Zheng C.-J."/>
            <person name="Schuster L."/>
            <person name="Cowan T.M."/>
            <person name="Smanski M.J."/>
            <person name="Chevrette M.G."/>
            <person name="De Carvalho L.P.S."/>
            <person name="Shen B."/>
        </authorList>
    </citation>
    <scope>NUCLEOTIDE SEQUENCE [LARGE SCALE GENOMIC DNA]</scope>
    <source>
        <strain evidence="3 4">NPDC049574</strain>
    </source>
</reference>
<protein>
    <submittedName>
        <fullName evidence="3">Uncharacterized protein</fullName>
    </submittedName>
</protein>
<evidence type="ECO:0000313" key="4">
    <source>
        <dbReference type="Proteomes" id="UP001552427"/>
    </source>
</evidence>
<dbReference type="EMBL" id="JBFARM010000008">
    <property type="protein sequence ID" value="MEV4289255.1"/>
    <property type="molecule type" value="Genomic_DNA"/>
</dbReference>
<accession>A0ABV3HAP9</accession>
<keyword evidence="2" id="KW-0732">Signal</keyword>
<dbReference type="RefSeq" id="WP_364455135.1">
    <property type="nucleotide sequence ID" value="NZ_JBFARM010000008.1"/>
</dbReference>
<feature type="chain" id="PRO_5045218448" evidence="2">
    <location>
        <begin position="19"/>
        <end position="265"/>
    </location>
</feature>
<comment type="caution">
    <text evidence="3">The sequence shown here is derived from an EMBL/GenBank/DDBJ whole genome shotgun (WGS) entry which is preliminary data.</text>
</comment>
<evidence type="ECO:0000256" key="2">
    <source>
        <dbReference type="SAM" id="SignalP"/>
    </source>
</evidence>
<feature type="signal peptide" evidence="2">
    <location>
        <begin position="1"/>
        <end position="18"/>
    </location>
</feature>
<dbReference type="Proteomes" id="UP001552427">
    <property type="component" value="Unassembled WGS sequence"/>
</dbReference>
<name>A0ABV3HAP9_9ACTN</name>
<proteinExistence type="predicted"/>
<evidence type="ECO:0000313" key="3">
    <source>
        <dbReference type="EMBL" id="MEV4289255.1"/>
    </source>
</evidence>
<feature type="compositionally biased region" description="Acidic residues" evidence="1">
    <location>
        <begin position="150"/>
        <end position="190"/>
    </location>
</feature>